<dbReference type="Pfam" id="PF25989">
    <property type="entry name" value="YknX_C"/>
    <property type="match status" value="1"/>
</dbReference>
<dbReference type="FunFam" id="2.40.30.170:FF:000010">
    <property type="entry name" value="Efflux RND transporter periplasmic adaptor subunit"/>
    <property type="match status" value="1"/>
</dbReference>
<proteinExistence type="inferred from homology"/>
<dbReference type="GO" id="GO:0015562">
    <property type="term" value="F:efflux transmembrane transporter activity"/>
    <property type="evidence" value="ECO:0007669"/>
    <property type="project" value="TreeGrafter"/>
</dbReference>
<dbReference type="Gene3D" id="2.40.30.170">
    <property type="match status" value="1"/>
</dbReference>
<feature type="domain" description="Multidrug resistance protein MdtA-like barrel-sandwich hybrid" evidence="4">
    <location>
        <begin position="93"/>
        <end position="274"/>
    </location>
</feature>
<reference evidence="7" key="1">
    <citation type="journal article" date="2020" name="mSystems">
        <title>Genome- and Community-Level Interaction Insights into Carbon Utilization and Element Cycling Functions of Hydrothermarchaeota in Hydrothermal Sediment.</title>
        <authorList>
            <person name="Zhou Z."/>
            <person name="Liu Y."/>
            <person name="Xu W."/>
            <person name="Pan J."/>
            <person name="Luo Z.H."/>
            <person name="Li M."/>
        </authorList>
    </citation>
    <scope>NUCLEOTIDE SEQUENCE [LARGE SCALE GENOMIC DNA]</scope>
    <source>
        <strain evidence="7">SpSt-508</strain>
    </source>
</reference>
<gene>
    <name evidence="7" type="ORF">ENS64_18350</name>
</gene>
<dbReference type="PANTHER" id="PTHR30469:SF15">
    <property type="entry name" value="HLYD FAMILY OF SECRETION PROTEINS"/>
    <property type="match status" value="1"/>
</dbReference>
<dbReference type="InterPro" id="IPR058625">
    <property type="entry name" value="MdtA-like_BSH"/>
</dbReference>
<dbReference type="Pfam" id="PF25954">
    <property type="entry name" value="Beta-barrel_RND_2"/>
    <property type="match status" value="1"/>
</dbReference>
<dbReference type="AlphaFoldDB" id="A0A7C4LNE7"/>
<evidence type="ECO:0000256" key="1">
    <source>
        <dbReference type="ARBA" id="ARBA00009477"/>
    </source>
</evidence>
<feature type="domain" description="YknX-like C-terminal permuted SH3-like" evidence="6">
    <location>
        <begin position="379"/>
        <end position="444"/>
    </location>
</feature>
<evidence type="ECO:0000256" key="2">
    <source>
        <dbReference type="SAM" id="Coils"/>
    </source>
</evidence>
<dbReference type="Pfam" id="PF25917">
    <property type="entry name" value="BSH_RND"/>
    <property type="match status" value="1"/>
</dbReference>
<protein>
    <submittedName>
        <fullName evidence="7">Efflux RND transporter periplasmic adaptor subunit</fullName>
    </submittedName>
</protein>
<dbReference type="InterPro" id="IPR006143">
    <property type="entry name" value="RND_pump_MFP"/>
</dbReference>
<evidence type="ECO:0000259" key="4">
    <source>
        <dbReference type="Pfam" id="PF25917"/>
    </source>
</evidence>
<comment type="caution">
    <text evidence="7">The sequence shown here is derived from an EMBL/GenBank/DDBJ whole genome shotgun (WGS) entry which is preliminary data.</text>
</comment>
<dbReference type="Gene3D" id="2.40.420.20">
    <property type="match status" value="1"/>
</dbReference>
<dbReference type="PANTHER" id="PTHR30469">
    <property type="entry name" value="MULTIDRUG RESISTANCE PROTEIN MDTA"/>
    <property type="match status" value="1"/>
</dbReference>
<evidence type="ECO:0000259" key="5">
    <source>
        <dbReference type="Pfam" id="PF25954"/>
    </source>
</evidence>
<feature type="domain" description="CusB-like beta-barrel" evidence="5">
    <location>
        <begin position="294"/>
        <end position="363"/>
    </location>
</feature>
<sequence length="450" mass="49515">MMTATSATAPVRAITDLQLPEQEKVTAGGHSRFVRFVVVVALLLGSGGAYMAYLRNPPWLQAVRGAEYETTPVTVKGRDEVAIELSGFVAPYRKVSITPRIPGNIVHLGFDVGQRVKKGDLLAQLDDASYQADLKQAEAGLQAALSNLAEAKNGAQPEEIEQARTALEAAKSKLAFVTAELERSRKQTLSASEAELDQLLSAQNDARANVDTLTQKLRLLEKGPRPERIAALEAQVKQAEALVAKARYFVDNARILAPLDATVLEKNAEVGELLRPEGLNTNLCVLADLSIMEVEVDVQERDLHKISVGRPCKIIPDAFPEREYLGRIDRYQPQVNRSRGVVRVTIRIDQPDEYLLPEMNVRALILNPPSDEPVVETLWVPDSAIRQSHGEAWVFVLDGEVARRRPVELGNKEGKRTQIVSGLSRDDVLVIAGDKRLVDGQTVRLKRAAR</sequence>
<keyword evidence="3" id="KW-1133">Transmembrane helix</keyword>
<evidence type="ECO:0000259" key="6">
    <source>
        <dbReference type="Pfam" id="PF25989"/>
    </source>
</evidence>
<name>A0A7C4LNE7_9PLAN</name>
<dbReference type="NCBIfam" id="TIGR01730">
    <property type="entry name" value="RND_mfp"/>
    <property type="match status" value="1"/>
</dbReference>
<accession>A0A7C4LNE7</accession>
<dbReference type="InterPro" id="IPR058637">
    <property type="entry name" value="YknX-like_C"/>
</dbReference>
<dbReference type="Gene3D" id="2.40.50.100">
    <property type="match status" value="1"/>
</dbReference>
<feature type="coiled-coil region" evidence="2">
    <location>
        <begin position="134"/>
        <end position="216"/>
    </location>
</feature>
<keyword evidence="3" id="KW-0812">Transmembrane</keyword>
<evidence type="ECO:0000313" key="7">
    <source>
        <dbReference type="EMBL" id="HGT41213.1"/>
    </source>
</evidence>
<keyword evidence="2" id="KW-0175">Coiled coil</keyword>
<evidence type="ECO:0000256" key="3">
    <source>
        <dbReference type="SAM" id="Phobius"/>
    </source>
</evidence>
<feature type="transmembrane region" description="Helical" evidence="3">
    <location>
        <begin position="33"/>
        <end position="54"/>
    </location>
</feature>
<comment type="similarity">
    <text evidence="1">Belongs to the membrane fusion protein (MFP) (TC 8.A.1) family.</text>
</comment>
<dbReference type="SUPFAM" id="SSF111369">
    <property type="entry name" value="HlyD-like secretion proteins"/>
    <property type="match status" value="2"/>
</dbReference>
<dbReference type="EMBL" id="DSVQ01000019">
    <property type="protein sequence ID" value="HGT41213.1"/>
    <property type="molecule type" value="Genomic_DNA"/>
</dbReference>
<dbReference type="InterPro" id="IPR058792">
    <property type="entry name" value="Beta-barrel_RND_2"/>
</dbReference>
<keyword evidence="3" id="KW-0472">Membrane</keyword>
<organism evidence="7">
    <name type="scientific">Schlesneria paludicola</name>
    <dbReference type="NCBI Taxonomy" id="360056"/>
    <lineage>
        <taxon>Bacteria</taxon>
        <taxon>Pseudomonadati</taxon>
        <taxon>Planctomycetota</taxon>
        <taxon>Planctomycetia</taxon>
        <taxon>Planctomycetales</taxon>
        <taxon>Planctomycetaceae</taxon>
        <taxon>Schlesneria</taxon>
    </lineage>
</organism>
<dbReference type="GO" id="GO:1990281">
    <property type="term" value="C:efflux pump complex"/>
    <property type="evidence" value="ECO:0007669"/>
    <property type="project" value="TreeGrafter"/>
</dbReference>